<sequence>MRRVGPEKKRRGFKADYRILFQLPPHLRNTGNKSRTELQEDESGDALSSKPTPGFSPDPRWTLRAGSTPRQPGVTAYLFTQQRQRRRPRLTSAVSASLQSARADTRPADSAAATATKPVYLQRHIPTPEALRSTEPAGPAGKQRPERSDNCLRDPEPLRRKGCRKQLCAQRKILQGPLPPP</sequence>
<evidence type="ECO:0000313" key="1">
    <source>
        <dbReference type="EMBL" id="CAN0064590.1"/>
    </source>
</evidence>
<dbReference type="Proteomes" id="UP001162501">
    <property type="component" value="Chromosome 21"/>
</dbReference>
<reference evidence="1" key="1">
    <citation type="submission" date="2023-05" db="EMBL/GenBank/DDBJ databases">
        <authorList>
            <consortium name="ELIXIR-Norway"/>
        </authorList>
    </citation>
    <scope>NUCLEOTIDE SEQUENCE</scope>
</reference>
<gene>
    <name evidence="1" type="ORF">MRATA1EN22A_LOCUS11492</name>
</gene>
<accession>A0AC59YXN3</accession>
<proteinExistence type="predicted"/>
<organism evidence="1 2">
    <name type="scientific">Rangifer tarandus platyrhynchus</name>
    <name type="common">Svalbard reindeer</name>
    <dbReference type="NCBI Taxonomy" id="3082113"/>
    <lineage>
        <taxon>Eukaryota</taxon>
        <taxon>Metazoa</taxon>
        <taxon>Chordata</taxon>
        <taxon>Craniata</taxon>
        <taxon>Vertebrata</taxon>
        <taxon>Euteleostomi</taxon>
        <taxon>Mammalia</taxon>
        <taxon>Eutheria</taxon>
        <taxon>Laurasiatheria</taxon>
        <taxon>Artiodactyla</taxon>
        <taxon>Ruminantia</taxon>
        <taxon>Pecora</taxon>
        <taxon>Cervidae</taxon>
        <taxon>Odocoileinae</taxon>
        <taxon>Rangifer</taxon>
    </lineage>
</organism>
<evidence type="ECO:0000313" key="2">
    <source>
        <dbReference type="Proteomes" id="UP001162501"/>
    </source>
</evidence>
<name>A0AC59YXN3_RANTA</name>
<reference evidence="1" key="2">
    <citation type="submission" date="2025-03" db="EMBL/GenBank/DDBJ databases">
        <authorList>
            <consortium name="ELIXIR-Norway"/>
            <consortium name="Elixir Norway"/>
        </authorList>
    </citation>
    <scope>NUCLEOTIDE SEQUENCE</scope>
</reference>
<dbReference type="EMBL" id="OX596105">
    <property type="protein sequence ID" value="CAN0064590.1"/>
    <property type="molecule type" value="Genomic_DNA"/>
</dbReference>
<protein>
    <submittedName>
        <fullName evidence="1">Uncharacterized protein</fullName>
    </submittedName>
</protein>